<organism evidence="2 3">
    <name type="scientific">Asanoa ferruginea</name>
    <dbReference type="NCBI Taxonomy" id="53367"/>
    <lineage>
        <taxon>Bacteria</taxon>
        <taxon>Bacillati</taxon>
        <taxon>Actinomycetota</taxon>
        <taxon>Actinomycetes</taxon>
        <taxon>Micromonosporales</taxon>
        <taxon>Micromonosporaceae</taxon>
        <taxon>Asanoa</taxon>
    </lineage>
</organism>
<name>A0A3D9ZXQ8_9ACTN</name>
<evidence type="ECO:0000313" key="3">
    <source>
        <dbReference type="Proteomes" id="UP000256913"/>
    </source>
</evidence>
<gene>
    <name evidence="2" type="ORF">DFJ67_7478</name>
</gene>
<proteinExistence type="predicted"/>
<dbReference type="RefSeq" id="WP_116073624.1">
    <property type="nucleotide sequence ID" value="NZ_BONB01000012.1"/>
</dbReference>
<reference evidence="2 3" key="1">
    <citation type="submission" date="2018-08" db="EMBL/GenBank/DDBJ databases">
        <title>Sequencing the genomes of 1000 actinobacteria strains.</title>
        <authorList>
            <person name="Klenk H.-P."/>
        </authorList>
    </citation>
    <scope>NUCLEOTIDE SEQUENCE [LARGE SCALE GENOMIC DNA]</scope>
    <source>
        <strain evidence="2 3">DSM 44099</strain>
    </source>
</reference>
<accession>A0A3D9ZXQ8</accession>
<comment type="caution">
    <text evidence="2">The sequence shown here is derived from an EMBL/GenBank/DDBJ whole genome shotgun (WGS) entry which is preliminary data.</text>
</comment>
<evidence type="ECO:0000256" key="1">
    <source>
        <dbReference type="SAM" id="Phobius"/>
    </source>
</evidence>
<keyword evidence="3" id="KW-1185">Reference proteome</keyword>
<dbReference type="AlphaFoldDB" id="A0A3D9ZXQ8"/>
<keyword evidence="1" id="KW-0812">Transmembrane</keyword>
<dbReference type="Proteomes" id="UP000256913">
    <property type="component" value="Unassembled WGS sequence"/>
</dbReference>
<dbReference type="OrthoDB" id="9832752at2"/>
<keyword evidence="1" id="KW-0472">Membrane</keyword>
<keyword evidence="1" id="KW-1133">Transmembrane helix</keyword>
<sequence>MSVRDFVHDVLASVARVDEPFTRASAARPLPAWLVSLTRTSRAFAGRSGAVGGWPADLSAAVTRDTPAFGHTAGRRVPLRMPARGGLAVAMAVVVAMLVVPTAFAWGLRDSVYEPGGVGGPALPTASPPQVDVPPDPGFQPKYDTRIVIPGADAGKPRTTHVDLHQGVIRAAARDLTVEARGTTTTITAARQIAGANLSPDQDQPADCLRAIEAAPFAGGQPVSGKRGGRFCLHLPATDESLSLVVHITVEDVGADGSLTLRLVAWTVTAPIAFSASTSLPMCATLTGTGTRPADGEVALFVRSAADLGYYYEQVVTFDVRGRWTATVRLGGPEDVGRAFVLAAVAVTPAEAAALQSTAGGPSAVPTLPGEVLAQRQVIRTADAGTC</sequence>
<protein>
    <submittedName>
        <fullName evidence="2">Uncharacterized protein</fullName>
    </submittedName>
</protein>
<feature type="transmembrane region" description="Helical" evidence="1">
    <location>
        <begin position="85"/>
        <end position="108"/>
    </location>
</feature>
<dbReference type="EMBL" id="QUMQ01000001">
    <property type="protein sequence ID" value="REG01395.1"/>
    <property type="molecule type" value="Genomic_DNA"/>
</dbReference>
<evidence type="ECO:0000313" key="2">
    <source>
        <dbReference type="EMBL" id="REG01395.1"/>
    </source>
</evidence>